<keyword evidence="2" id="KW-1185">Reference proteome</keyword>
<dbReference type="AlphaFoldDB" id="A0A016W3A2"/>
<gene>
    <name evidence="1" type="primary">Acey_s0001.g252</name>
    <name evidence="1" type="ORF">Y032_0001g252</name>
</gene>
<dbReference type="OrthoDB" id="10372503at2759"/>
<accession>A0A016W3A2</accession>
<organism evidence="1 2">
    <name type="scientific">Ancylostoma ceylanicum</name>
    <dbReference type="NCBI Taxonomy" id="53326"/>
    <lineage>
        <taxon>Eukaryota</taxon>
        <taxon>Metazoa</taxon>
        <taxon>Ecdysozoa</taxon>
        <taxon>Nematoda</taxon>
        <taxon>Chromadorea</taxon>
        <taxon>Rhabditida</taxon>
        <taxon>Rhabditina</taxon>
        <taxon>Rhabditomorpha</taxon>
        <taxon>Strongyloidea</taxon>
        <taxon>Ancylostomatidae</taxon>
        <taxon>Ancylostomatinae</taxon>
        <taxon>Ancylostoma</taxon>
    </lineage>
</organism>
<reference evidence="2" key="1">
    <citation type="journal article" date="2015" name="Nat. Genet.">
        <title>The genome and transcriptome of the zoonotic hookworm Ancylostoma ceylanicum identify infection-specific gene families.</title>
        <authorList>
            <person name="Schwarz E.M."/>
            <person name="Hu Y."/>
            <person name="Antoshechkin I."/>
            <person name="Miller M.M."/>
            <person name="Sternberg P.W."/>
            <person name="Aroian R.V."/>
        </authorList>
    </citation>
    <scope>NUCLEOTIDE SEQUENCE</scope>
    <source>
        <strain evidence="2">HY135</strain>
    </source>
</reference>
<sequence>MPEASIFWNDCTALESASATLSAIAAASRCRPADHCSIEGRTQEGCVWQGRNSVNNARNGGVLSCVLMAQMSAPLQGLRVPPRNPGNCMPVVHP</sequence>
<evidence type="ECO:0000313" key="2">
    <source>
        <dbReference type="Proteomes" id="UP000024635"/>
    </source>
</evidence>
<proteinExistence type="predicted"/>
<protein>
    <submittedName>
        <fullName evidence="1">Uncharacterized protein</fullName>
    </submittedName>
</protein>
<dbReference type="EMBL" id="JARK01001337">
    <property type="protein sequence ID" value="EYC34115.1"/>
    <property type="molecule type" value="Genomic_DNA"/>
</dbReference>
<dbReference type="Proteomes" id="UP000024635">
    <property type="component" value="Unassembled WGS sequence"/>
</dbReference>
<name>A0A016W3A2_9BILA</name>
<comment type="caution">
    <text evidence="1">The sequence shown here is derived from an EMBL/GenBank/DDBJ whole genome shotgun (WGS) entry which is preliminary data.</text>
</comment>
<evidence type="ECO:0000313" key="1">
    <source>
        <dbReference type="EMBL" id="EYC34115.1"/>
    </source>
</evidence>